<name>A0A846XBK0_9NOCA</name>
<dbReference type="Gene3D" id="3.40.1050.10">
    <property type="entry name" value="Carbonic anhydrase"/>
    <property type="match status" value="1"/>
</dbReference>
<dbReference type="InterPro" id="IPR001765">
    <property type="entry name" value="Carbonic_anhydrase"/>
</dbReference>
<feature type="transmembrane region" description="Helical" evidence="13">
    <location>
        <begin position="338"/>
        <end position="355"/>
    </location>
</feature>
<feature type="transmembrane region" description="Helical" evidence="13">
    <location>
        <begin position="361"/>
        <end position="379"/>
    </location>
</feature>
<comment type="similarity">
    <text evidence="2">Belongs to the beta-class carbonic anhydrase family.</text>
</comment>
<feature type="binding site" evidence="11">
    <location>
        <position position="644"/>
    </location>
    <ligand>
        <name>Zn(2+)</name>
        <dbReference type="ChEBI" id="CHEBI:29105"/>
    </ligand>
</feature>
<dbReference type="PROSITE" id="PS00704">
    <property type="entry name" value="PROK_CO2_ANHYDRASE_1"/>
    <property type="match status" value="1"/>
</dbReference>
<keyword evidence="4 13" id="KW-0812">Transmembrane</keyword>
<evidence type="ECO:0000256" key="6">
    <source>
        <dbReference type="ARBA" id="ARBA00022989"/>
    </source>
</evidence>
<dbReference type="Pfam" id="PF00916">
    <property type="entry name" value="Sulfate_transp"/>
    <property type="match status" value="1"/>
</dbReference>
<feature type="region of interest" description="Disordered" evidence="12">
    <location>
        <begin position="1"/>
        <end position="25"/>
    </location>
</feature>
<dbReference type="InterPro" id="IPR011547">
    <property type="entry name" value="SLC26A/SulP_dom"/>
</dbReference>
<reference evidence="15 16" key="1">
    <citation type="submission" date="2020-04" db="EMBL/GenBank/DDBJ databases">
        <title>MicrobeNet Type strains.</title>
        <authorList>
            <person name="Nicholson A.C."/>
        </authorList>
    </citation>
    <scope>NUCLEOTIDE SEQUENCE [LARGE SCALE GENOMIC DNA]</scope>
    <source>
        <strain evidence="15 16">DSM 45078</strain>
    </source>
</reference>
<evidence type="ECO:0000256" key="13">
    <source>
        <dbReference type="SAM" id="Phobius"/>
    </source>
</evidence>
<dbReference type="EC" id="4.2.1.1" evidence="3"/>
<feature type="binding site" evidence="11">
    <location>
        <position position="589"/>
    </location>
    <ligand>
        <name>Zn(2+)</name>
        <dbReference type="ChEBI" id="CHEBI:29105"/>
    </ligand>
</feature>
<dbReference type="GO" id="GO:0008270">
    <property type="term" value="F:zinc ion binding"/>
    <property type="evidence" value="ECO:0007669"/>
    <property type="project" value="InterPro"/>
</dbReference>
<keyword evidence="6 13" id="KW-1133">Transmembrane helix</keyword>
<evidence type="ECO:0000256" key="4">
    <source>
        <dbReference type="ARBA" id="ARBA00022692"/>
    </source>
</evidence>
<evidence type="ECO:0000256" key="9">
    <source>
        <dbReference type="ARBA" id="ARBA00024993"/>
    </source>
</evidence>
<feature type="transmembrane region" description="Helical" evidence="13">
    <location>
        <begin position="109"/>
        <end position="130"/>
    </location>
</feature>
<keyword evidence="8" id="KW-0456">Lyase</keyword>
<evidence type="ECO:0000259" key="14">
    <source>
        <dbReference type="Pfam" id="PF00916"/>
    </source>
</evidence>
<dbReference type="GO" id="GO:0016020">
    <property type="term" value="C:membrane"/>
    <property type="evidence" value="ECO:0007669"/>
    <property type="project" value="UniProtKB-SubCell"/>
</dbReference>
<keyword evidence="16" id="KW-1185">Reference proteome</keyword>
<feature type="transmembrane region" description="Helical" evidence="13">
    <location>
        <begin position="212"/>
        <end position="232"/>
    </location>
</feature>
<dbReference type="GO" id="GO:0004089">
    <property type="term" value="F:carbonate dehydratase activity"/>
    <property type="evidence" value="ECO:0007669"/>
    <property type="project" value="UniProtKB-EC"/>
</dbReference>
<evidence type="ECO:0000256" key="12">
    <source>
        <dbReference type="SAM" id="MobiDB-lite"/>
    </source>
</evidence>
<dbReference type="GO" id="GO:0015976">
    <property type="term" value="P:carbon utilization"/>
    <property type="evidence" value="ECO:0007669"/>
    <property type="project" value="InterPro"/>
</dbReference>
<evidence type="ECO:0000256" key="10">
    <source>
        <dbReference type="ARBA" id="ARBA00048348"/>
    </source>
</evidence>
<dbReference type="GO" id="GO:0055085">
    <property type="term" value="P:transmembrane transport"/>
    <property type="evidence" value="ECO:0007669"/>
    <property type="project" value="InterPro"/>
</dbReference>
<evidence type="ECO:0000256" key="5">
    <source>
        <dbReference type="ARBA" id="ARBA00022833"/>
    </source>
</evidence>
<dbReference type="InterPro" id="IPR001902">
    <property type="entry name" value="SLC26A/SulP_fam"/>
</dbReference>
<feature type="transmembrane region" description="Helical" evidence="13">
    <location>
        <begin position="69"/>
        <end position="89"/>
    </location>
</feature>
<gene>
    <name evidence="15" type="ORF">HGA13_06690</name>
</gene>
<feature type="transmembrane region" description="Helical" evidence="13">
    <location>
        <begin position="391"/>
        <end position="422"/>
    </location>
</feature>
<dbReference type="AlphaFoldDB" id="A0A846XBK0"/>
<feature type="binding site" evidence="11">
    <location>
        <position position="647"/>
    </location>
    <ligand>
        <name>Zn(2+)</name>
        <dbReference type="ChEBI" id="CHEBI:29105"/>
    </ligand>
</feature>
<feature type="transmembrane region" description="Helical" evidence="13">
    <location>
        <begin position="259"/>
        <end position="284"/>
    </location>
</feature>
<evidence type="ECO:0000256" key="11">
    <source>
        <dbReference type="PIRSR" id="PIRSR601765-1"/>
    </source>
</evidence>
<comment type="caution">
    <text evidence="15">The sequence shown here is derived from an EMBL/GenBank/DDBJ whole genome shotgun (WGS) entry which is preliminary data.</text>
</comment>
<feature type="domain" description="SLC26A/SulP transporter" evidence="14">
    <location>
        <begin position="38"/>
        <end position="396"/>
    </location>
</feature>
<dbReference type="RefSeq" id="WP_068037448.1">
    <property type="nucleotide sequence ID" value="NZ_JAAXOO010000001.1"/>
</dbReference>
<feature type="binding site" evidence="11">
    <location>
        <position position="587"/>
    </location>
    <ligand>
        <name>Zn(2+)</name>
        <dbReference type="ChEBI" id="CHEBI:29105"/>
    </ligand>
</feature>
<evidence type="ECO:0000256" key="3">
    <source>
        <dbReference type="ARBA" id="ARBA00012925"/>
    </source>
</evidence>
<comment type="subcellular location">
    <subcellularLocation>
        <location evidence="1">Membrane</location>
        <topology evidence="1">Multi-pass membrane protein</topology>
    </subcellularLocation>
</comment>
<dbReference type="SUPFAM" id="SSF53056">
    <property type="entry name" value="beta-carbonic anhydrase, cab"/>
    <property type="match status" value="1"/>
</dbReference>
<dbReference type="Proteomes" id="UP000565715">
    <property type="component" value="Unassembled WGS sequence"/>
</dbReference>
<dbReference type="InterPro" id="IPR036874">
    <property type="entry name" value="Carbonic_anhydrase_sf"/>
</dbReference>
<dbReference type="PANTHER" id="PTHR11814">
    <property type="entry name" value="SULFATE TRANSPORTER"/>
    <property type="match status" value="1"/>
</dbReference>
<comment type="function">
    <text evidence="9">Catalyzes the reversible hydration of carbon dioxide to form bicarbonate.</text>
</comment>
<feature type="transmembrane region" description="Helical" evidence="13">
    <location>
        <begin position="137"/>
        <end position="165"/>
    </location>
</feature>
<dbReference type="InterPro" id="IPR015892">
    <property type="entry name" value="Carbonic_anhydrase_CS"/>
</dbReference>
<keyword evidence="7 13" id="KW-0472">Membrane</keyword>
<evidence type="ECO:0000256" key="8">
    <source>
        <dbReference type="ARBA" id="ARBA00023239"/>
    </source>
</evidence>
<feature type="transmembrane region" description="Helical" evidence="13">
    <location>
        <begin position="185"/>
        <end position="205"/>
    </location>
</feature>
<evidence type="ECO:0000256" key="2">
    <source>
        <dbReference type="ARBA" id="ARBA00006217"/>
    </source>
</evidence>
<feature type="transmembrane region" description="Helical" evidence="13">
    <location>
        <begin position="42"/>
        <end position="62"/>
    </location>
</feature>
<dbReference type="SMART" id="SM00947">
    <property type="entry name" value="Pro_CA"/>
    <property type="match status" value="1"/>
</dbReference>
<comment type="cofactor">
    <cofactor evidence="11">
        <name>Zn(2+)</name>
        <dbReference type="ChEBI" id="CHEBI:29105"/>
    </cofactor>
    <text evidence="11">Binds 1 zinc ion per subunit.</text>
</comment>
<accession>A0A846XBK0</accession>
<protein>
    <recommendedName>
        <fullName evidence="3">carbonic anhydrase</fullName>
        <ecNumber evidence="3">4.2.1.1</ecNumber>
    </recommendedName>
</protein>
<keyword evidence="5 11" id="KW-0862">Zinc</keyword>
<evidence type="ECO:0000256" key="1">
    <source>
        <dbReference type="ARBA" id="ARBA00004141"/>
    </source>
</evidence>
<keyword evidence="11" id="KW-0479">Metal-binding</keyword>
<evidence type="ECO:0000313" key="15">
    <source>
        <dbReference type="EMBL" id="NKY32765.1"/>
    </source>
</evidence>
<evidence type="ECO:0000313" key="16">
    <source>
        <dbReference type="Proteomes" id="UP000565715"/>
    </source>
</evidence>
<comment type="catalytic activity">
    <reaction evidence="10">
        <text>hydrogencarbonate + H(+) = CO2 + H2O</text>
        <dbReference type="Rhea" id="RHEA:10748"/>
        <dbReference type="ChEBI" id="CHEBI:15377"/>
        <dbReference type="ChEBI" id="CHEBI:15378"/>
        <dbReference type="ChEBI" id="CHEBI:16526"/>
        <dbReference type="ChEBI" id="CHEBI:17544"/>
        <dbReference type="EC" id="4.2.1.1"/>
    </reaction>
</comment>
<evidence type="ECO:0000256" key="7">
    <source>
        <dbReference type="ARBA" id="ARBA00023136"/>
    </source>
</evidence>
<dbReference type="EMBL" id="JAAXOO010000001">
    <property type="protein sequence ID" value="NKY32765.1"/>
    <property type="molecule type" value="Genomic_DNA"/>
</dbReference>
<organism evidence="15 16">
    <name type="scientific">Nocardia speluncae</name>
    <dbReference type="NCBI Taxonomy" id="419477"/>
    <lineage>
        <taxon>Bacteria</taxon>
        <taxon>Bacillati</taxon>
        <taxon>Actinomycetota</taxon>
        <taxon>Actinomycetes</taxon>
        <taxon>Mycobacteriales</taxon>
        <taxon>Nocardiaceae</taxon>
        <taxon>Nocardia</taxon>
    </lineage>
</organism>
<sequence>MATNNSNPPGEQPGSDLEGSPPARSGTWLKSPRVTSILRHDVSASIVVFLVALPLSLGIAIASGAPVAAGLIAAVIGGIVAGSLGGSALQVSGPAAGLTVIVAESIHQFGWKVTGFIVVAAGVLQILFGLSRIARAALAVAPVVVHAMLAGIGITIALQQLHVLLGGESNSTAWNNITELPAQLLSLHGPATLLGLVVIAIMLGWKYLPERVRVVPGALAAIVVATVLSMVLSMDVKRVTIDGSLFDAIGLPELPRSDWAAIVVMILTFALIASVESLLSAVAIDKMHSGPRADFDREMIGQGSANVLSGLLGGLPVTGVIVRSSTNVAAGARSRASAILHGVWVLIFSVALVSLVEQIPLAALAGLLIVIGVQLVKLAHIRLAHRTGDLLVYVVTLLAVVFLNLLEGVLIGLALAFALLIWRIVRVAVTAEPLGGTDRWLIRIDGSCTFLSLPKLSTTFAKVPHGVAVTVEMTVDFLDHAAYDAITDWARQHESNGGTVDFVEIGEARMARAEAAPPSRSLGRVVLDDVLGPWRVDRTGSTDGAGDNGDPLVTGIAAYHRGHAHLMRPHLDELRDGQDPDSFFLTCSDSRIVPNVITNSGPGDLFTVRNVGNLVPVHGDASVEAALVFALEQLNVRSVVVCGHSSCGAMGALHSGESVGPGIDNWLEHGQPSLTRYHAGHAVGRAAEAAGFGPVEQLSMVNIAVQLENLHRHPSVRSAVEERGVTVSGLFFDIASARLIEVRVDGIAPIEYGGVLEQLHREPASAGK</sequence>
<dbReference type="Pfam" id="PF00484">
    <property type="entry name" value="Pro_CA"/>
    <property type="match status" value="1"/>
</dbReference>
<proteinExistence type="inferred from homology"/>